<accession>A0A7W9WDI5</accession>
<proteinExistence type="predicted"/>
<evidence type="ECO:0008006" key="3">
    <source>
        <dbReference type="Google" id="ProtNLM"/>
    </source>
</evidence>
<name>A0A7W9WDI5_9BACT</name>
<dbReference type="Proteomes" id="UP000532746">
    <property type="component" value="Unassembled WGS sequence"/>
</dbReference>
<sequence>MANPMTLHTHEQDFRNLITITAAARGMRQSFIEKDYWVTWVLRNLADSAVADQVVFKGGTSLSKGYGLIERFSEDVDLAVILQEQQSDGALKRLIRDIHKIAAGDLPEVDVPGSTSKRGHNRLVHHQYPHLFTDPVPTATEHILLEITAFGEPEPHSKRPLISYLGQYLLDHGQPDAVQEYGLEAFDFNVLSLSRTFAEKIMALVRASYEEDPLAATGRKVRHLYDLHQLASQPEVAALLASPGLAQQLAAVQRDDARAGVIGPTLEWKTKPLTACWAYTEEATNLRQLQQPYEQELPSLLHSALPAFDQVLATMQLIALQLRTYDGLITT</sequence>
<dbReference type="RefSeq" id="WP_183405377.1">
    <property type="nucleotide sequence ID" value="NZ_JACHGG010000009.1"/>
</dbReference>
<dbReference type="InterPro" id="IPR014942">
    <property type="entry name" value="AbiEii"/>
</dbReference>
<organism evidence="1 2">
    <name type="scientific">Hymenobacter luteus</name>
    <dbReference type="NCBI Taxonomy" id="1411122"/>
    <lineage>
        <taxon>Bacteria</taxon>
        <taxon>Pseudomonadati</taxon>
        <taxon>Bacteroidota</taxon>
        <taxon>Cytophagia</taxon>
        <taxon>Cytophagales</taxon>
        <taxon>Hymenobacteraceae</taxon>
        <taxon>Hymenobacter</taxon>
    </lineage>
</organism>
<dbReference type="Pfam" id="PF08843">
    <property type="entry name" value="AbiEii"/>
    <property type="match status" value="1"/>
</dbReference>
<gene>
    <name evidence="1" type="ORF">HNQ93_004057</name>
</gene>
<keyword evidence="2" id="KW-1185">Reference proteome</keyword>
<dbReference type="AlphaFoldDB" id="A0A7W9WDI5"/>
<reference evidence="1 2" key="1">
    <citation type="submission" date="2020-08" db="EMBL/GenBank/DDBJ databases">
        <title>Genomic Encyclopedia of Type Strains, Phase IV (KMG-IV): sequencing the most valuable type-strain genomes for metagenomic binning, comparative biology and taxonomic classification.</title>
        <authorList>
            <person name="Goeker M."/>
        </authorList>
    </citation>
    <scope>NUCLEOTIDE SEQUENCE [LARGE SCALE GENOMIC DNA]</scope>
    <source>
        <strain evidence="1 2">DSM 26718</strain>
    </source>
</reference>
<dbReference type="EMBL" id="JACHGG010000009">
    <property type="protein sequence ID" value="MBB6061178.1"/>
    <property type="molecule type" value="Genomic_DNA"/>
</dbReference>
<comment type="caution">
    <text evidence="1">The sequence shown here is derived from an EMBL/GenBank/DDBJ whole genome shotgun (WGS) entry which is preliminary data.</text>
</comment>
<evidence type="ECO:0000313" key="2">
    <source>
        <dbReference type="Proteomes" id="UP000532746"/>
    </source>
</evidence>
<evidence type="ECO:0000313" key="1">
    <source>
        <dbReference type="EMBL" id="MBB6061178.1"/>
    </source>
</evidence>
<protein>
    <recommendedName>
        <fullName evidence="3">Nucleotidyl transferase AbiEii/AbiGii toxin family protein</fullName>
    </recommendedName>
</protein>
<dbReference type="Gene3D" id="3.10.450.620">
    <property type="entry name" value="JHP933, nucleotidyltransferase-like core domain"/>
    <property type="match status" value="1"/>
</dbReference>